<feature type="region of interest" description="Disordered" evidence="1">
    <location>
        <begin position="26"/>
        <end position="48"/>
    </location>
</feature>
<evidence type="ECO:0000313" key="3">
    <source>
        <dbReference type="Proteomes" id="UP000585614"/>
    </source>
</evidence>
<evidence type="ECO:0000256" key="1">
    <source>
        <dbReference type="SAM" id="MobiDB-lite"/>
    </source>
</evidence>
<comment type="caution">
    <text evidence="2">The sequence shown here is derived from an EMBL/GenBank/DDBJ whole genome shotgun (WGS) entry which is preliminary data.</text>
</comment>
<accession>A0A7J7Y556</accession>
<gene>
    <name evidence="2" type="ORF">mRhiFer1_010006</name>
</gene>
<proteinExistence type="predicted"/>
<feature type="region of interest" description="Disordered" evidence="1">
    <location>
        <begin position="119"/>
        <end position="142"/>
    </location>
</feature>
<evidence type="ECO:0000313" key="2">
    <source>
        <dbReference type="EMBL" id="KAF6357082.1"/>
    </source>
</evidence>
<dbReference type="AlphaFoldDB" id="A0A7J7Y556"/>
<dbReference type="EMBL" id="JACAGC010000007">
    <property type="protein sequence ID" value="KAF6357082.1"/>
    <property type="molecule type" value="Genomic_DNA"/>
</dbReference>
<dbReference type="Proteomes" id="UP000585614">
    <property type="component" value="Unassembled WGS sequence"/>
</dbReference>
<feature type="compositionally biased region" description="Low complexity" evidence="1">
    <location>
        <begin position="127"/>
        <end position="140"/>
    </location>
</feature>
<sequence length="175" mass="18438">MVSHLGSSDLQGSSSGAIGRSAQNSAVMMTASSSGSESPRDTNGHIKRSVGSYHTKASFAPPSPNLFFFVNDIPHNEHSKRIAIASLSSLVLSVLNAGSCFAISKVSLKPWITAGASIRSSHREEAGSGSSTSSVEDTSSPPQHTVEYTFHFISEKDCISHRSFLTKNINNGPAS</sequence>
<name>A0A7J7Y556_RHIFE</name>
<organism evidence="2 3">
    <name type="scientific">Rhinolophus ferrumequinum</name>
    <name type="common">Greater horseshoe bat</name>
    <dbReference type="NCBI Taxonomy" id="59479"/>
    <lineage>
        <taxon>Eukaryota</taxon>
        <taxon>Metazoa</taxon>
        <taxon>Chordata</taxon>
        <taxon>Craniata</taxon>
        <taxon>Vertebrata</taxon>
        <taxon>Euteleostomi</taxon>
        <taxon>Mammalia</taxon>
        <taxon>Eutheria</taxon>
        <taxon>Laurasiatheria</taxon>
        <taxon>Chiroptera</taxon>
        <taxon>Yinpterochiroptera</taxon>
        <taxon>Rhinolophoidea</taxon>
        <taxon>Rhinolophidae</taxon>
        <taxon>Rhinolophinae</taxon>
        <taxon>Rhinolophus</taxon>
    </lineage>
</organism>
<reference evidence="2 3" key="1">
    <citation type="journal article" date="2020" name="Nature">
        <title>Six reference-quality genomes reveal evolution of bat adaptations.</title>
        <authorList>
            <person name="Jebb D."/>
            <person name="Huang Z."/>
            <person name="Pippel M."/>
            <person name="Hughes G.M."/>
            <person name="Lavrichenko K."/>
            <person name="Devanna P."/>
            <person name="Winkler S."/>
            <person name="Jermiin L.S."/>
            <person name="Skirmuntt E.C."/>
            <person name="Katzourakis A."/>
            <person name="Burkitt-Gray L."/>
            <person name="Ray D.A."/>
            <person name="Sullivan K.A.M."/>
            <person name="Roscito J.G."/>
            <person name="Kirilenko B.M."/>
            <person name="Davalos L.M."/>
            <person name="Corthals A.P."/>
            <person name="Power M.L."/>
            <person name="Jones G."/>
            <person name="Ransome R.D."/>
            <person name="Dechmann D.K.N."/>
            <person name="Locatelli A.G."/>
            <person name="Puechmaille S.J."/>
            <person name="Fedrigo O."/>
            <person name="Jarvis E.D."/>
            <person name="Hiller M."/>
            <person name="Vernes S.C."/>
            <person name="Myers E.W."/>
            <person name="Teeling E.C."/>
        </authorList>
    </citation>
    <scope>NUCLEOTIDE SEQUENCE [LARGE SCALE GENOMIC DNA]</scope>
    <source>
        <strain evidence="2">MRhiFer1</strain>
        <tissue evidence="2">Lung</tissue>
    </source>
</reference>
<protein>
    <submittedName>
        <fullName evidence="2">Uncharacterized protein</fullName>
    </submittedName>
</protein>
<feature type="compositionally biased region" description="Polar residues" evidence="1">
    <location>
        <begin position="26"/>
        <end position="37"/>
    </location>
</feature>